<keyword evidence="3" id="KW-0862">Zinc</keyword>
<dbReference type="KEGG" id="crb:17882626"/>
<dbReference type="SMART" id="SM00575">
    <property type="entry name" value="ZnF_PMZ"/>
    <property type="match status" value="1"/>
</dbReference>
<keyword evidence="1" id="KW-0479">Metal-binding</keyword>
<gene>
    <name evidence="5" type="ORF">CARUB_v10002032mg</name>
</gene>
<dbReference type="OrthoDB" id="996685at2759"/>
<dbReference type="Proteomes" id="UP000029121">
    <property type="component" value="Unassembled WGS sequence"/>
</dbReference>
<dbReference type="PANTHER" id="PTHR31973">
    <property type="entry name" value="POLYPROTEIN, PUTATIVE-RELATED"/>
    <property type="match status" value="1"/>
</dbReference>
<dbReference type="EMBL" id="KB870810">
    <property type="protein sequence ID" value="EOA21619.1"/>
    <property type="molecule type" value="Genomic_DNA"/>
</dbReference>
<evidence type="ECO:0000256" key="2">
    <source>
        <dbReference type="ARBA" id="ARBA00022771"/>
    </source>
</evidence>
<dbReference type="AlphaFoldDB" id="R0GXJ0"/>
<evidence type="ECO:0000259" key="4">
    <source>
        <dbReference type="SMART" id="SM00575"/>
    </source>
</evidence>
<evidence type="ECO:0000313" key="6">
    <source>
        <dbReference type="Proteomes" id="UP000029121"/>
    </source>
</evidence>
<dbReference type="InterPro" id="IPR006564">
    <property type="entry name" value="Znf_PMZ"/>
</dbReference>
<dbReference type="Pfam" id="PF04434">
    <property type="entry name" value="SWIM"/>
    <property type="match status" value="1"/>
</dbReference>
<feature type="domain" description="Zinc finger PMZ-type" evidence="4">
    <location>
        <begin position="73"/>
        <end position="100"/>
    </location>
</feature>
<evidence type="ECO:0000313" key="5">
    <source>
        <dbReference type="EMBL" id="EOA21619.1"/>
    </source>
</evidence>
<sequence>MVESALLRLMLTRWFAARRIQAGMMTIVLTKGVEKLLAGRAERASILSVQQIDHHHYEVRSGTSVNVVNMSQRKCSYRMFDLDKLTCIHAIAAVEKANICRISKCHPYFWTEYLRKGYANSIMPIDDNFPLPGLVQVKVCKPPYVRPKSGRPKLSRIKGHFEMALASKKPRKPHACSNCGHVGHNRKTCIG</sequence>
<proteinExistence type="predicted"/>
<keyword evidence="2" id="KW-0863">Zinc-finger</keyword>
<dbReference type="PANTHER" id="PTHR31973:SF187">
    <property type="entry name" value="MUTATOR TRANSPOSASE MUDRA PROTEIN"/>
    <property type="match status" value="1"/>
</dbReference>
<reference evidence="6" key="1">
    <citation type="journal article" date="2013" name="Nat. Genet.">
        <title>The Capsella rubella genome and the genomic consequences of rapid mating system evolution.</title>
        <authorList>
            <person name="Slotte T."/>
            <person name="Hazzouri K.M."/>
            <person name="Agren J.A."/>
            <person name="Koenig D."/>
            <person name="Maumus F."/>
            <person name="Guo Y.L."/>
            <person name="Steige K."/>
            <person name="Platts A.E."/>
            <person name="Escobar J.S."/>
            <person name="Newman L.K."/>
            <person name="Wang W."/>
            <person name="Mandakova T."/>
            <person name="Vello E."/>
            <person name="Smith L.M."/>
            <person name="Henz S.R."/>
            <person name="Steffen J."/>
            <person name="Takuno S."/>
            <person name="Brandvain Y."/>
            <person name="Coop G."/>
            <person name="Andolfatto P."/>
            <person name="Hu T.T."/>
            <person name="Blanchette M."/>
            <person name="Clark R.M."/>
            <person name="Quesneville H."/>
            <person name="Nordborg M."/>
            <person name="Gaut B.S."/>
            <person name="Lysak M.A."/>
            <person name="Jenkins J."/>
            <person name="Grimwood J."/>
            <person name="Chapman J."/>
            <person name="Prochnik S."/>
            <person name="Shu S."/>
            <person name="Rokhsar D."/>
            <person name="Schmutz J."/>
            <person name="Weigel D."/>
            <person name="Wright S.I."/>
        </authorList>
    </citation>
    <scope>NUCLEOTIDE SEQUENCE [LARGE SCALE GENOMIC DNA]</scope>
    <source>
        <strain evidence="6">cv. Monte Gargano</strain>
    </source>
</reference>
<keyword evidence="6" id="KW-1185">Reference proteome</keyword>
<accession>R0GXJ0</accession>
<dbReference type="InterPro" id="IPR007527">
    <property type="entry name" value="Znf_SWIM"/>
</dbReference>
<organism evidence="5 6">
    <name type="scientific">Capsella rubella</name>
    <dbReference type="NCBI Taxonomy" id="81985"/>
    <lineage>
        <taxon>Eukaryota</taxon>
        <taxon>Viridiplantae</taxon>
        <taxon>Streptophyta</taxon>
        <taxon>Embryophyta</taxon>
        <taxon>Tracheophyta</taxon>
        <taxon>Spermatophyta</taxon>
        <taxon>Magnoliopsida</taxon>
        <taxon>eudicotyledons</taxon>
        <taxon>Gunneridae</taxon>
        <taxon>Pentapetalae</taxon>
        <taxon>rosids</taxon>
        <taxon>malvids</taxon>
        <taxon>Brassicales</taxon>
        <taxon>Brassicaceae</taxon>
        <taxon>Camelineae</taxon>
        <taxon>Capsella</taxon>
    </lineage>
</organism>
<evidence type="ECO:0000256" key="1">
    <source>
        <dbReference type="ARBA" id="ARBA00022723"/>
    </source>
</evidence>
<evidence type="ECO:0000256" key="3">
    <source>
        <dbReference type="ARBA" id="ARBA00022833"/>
    </source>
</evidence>
<dbReference type="GO" id="GO:0008270">
    <property type="term" value="F:zinc ion binding"/>
    <property type="evidence" value="ECO:0007669"/>
    <property type="project" value="UniProtKB-KW"/>
</dbReference>
<dbReference type="STRING" id="81985.R0GXJ0"/>
<name>R0GXJ0_9BRAS</name>
<protein>
    <recommendedName>
        <fullName evidence="4">Zinc finger PMZ-type domain-containing protein</fullName>
    </recommendedName>
</protein>